<comment type="caution">
    <text evidence="1">The sequence shown here is derived from an EMBL/GenBank/DDBJ whole genome shotgun (WGS) entry which is preliminary data.</text>
</comment>
<dbReference type="EMBL" id="MEXR01000029">
    <property type="protein sequence ID" value="OGD09617.1"/>
    <property type="molecule type" value="Genomic_DNA"/>
</dbReference>
<dbReference type="AlphaFoldDB" id="A0A1F4ZVY7"/>
<proteinExistence type="predicted"/>
<sequence>MTNLPSTQDHLDIDDILNDIVILKDGSACMVLEVSAVNFGLLSEREQDATIYAYAQLLNSLTFSIQIVIISKRKDISAYIEKLDAYLAKIDTPKLKDQLTKYRDFVKAIVRQGNVLDKKFYISIPFSSLELGVGSAVKSIGGKAPKHTLPREYIIDRAVTNLMPKRDHLLRLLARIGLKGRQLTSSELLQLFFDSYNPGMFGTRVVLPPENQIDTPKTNPIAVVNPPIIPVISNVAAATPK</sequence>
<evidence type="ECO:0000313" key="1">
    <source>
        <dbReference type="EMBL" id="OGD09617.1"/>
    </source>
</evidence>
<organism evidence="1 2">
    <name type="scientific">Candidatus Amesbacteria bacterium RIFOXYB1_FULL_44_23</name>
    <dbReference type="NCBI Taxonomy" id="1797263"/>
    <lineage>
        <taxon>Bacteria</taxon>
        <taxon>Candidatus Amesiibacteriota</taxon>
    </lineage>
</organism>
<reference evidence="1 2" key="1">
    <citation type="journal article" date="2016" name="Nat. Commun.">
        <title>Thousands of microbial genomes shed light on interconnected biogeochemical processes in an aquifer system.</title>
        <authorList>
            <person name="Anantharaman K."/>
            <person name="Brown C.T."/>
            <person name="Hug L.A."/>
            <person name="Sharon I."/>
            <person name="Castelle C.J."/>
            <person name="Probst A.J."/>
            <person name="Thomas B.C."/>
            <person name="Singh A."/>
            <person name="Wilkins M.J."/>
            <person name="Karaoz U."/>
            <person name="Brodie E.L."/>
            <person name="Williams K.H."/>
            <person name="Hubbard S.S."/>
            <person name="Banfield J.F."/>
        </authorList>
    </citation>
    <scope>NUCLEOTIDE SEQUENCE [LARGE SCALE GENOMIC DNA]</scope>
</reference>
<name>A0A1F4ZVY7_9BACT</name>
<accession>A0A1F4ZVY7</accession>
<dbReference type="Proteomes" id="UP000176424">
    <property type="component" value="Unassembled WGS sequence"/>
</dbReference>
<gene>
    <name evidence="1" type="ORF">A2397_00945</name>
</gene>
<evidence type="ECO:0000313" key="2">
    <source>
        <dbReference type="Proteomes" id="UP000176424"/>
    </source>
</evidence>
<dbReference type="STRING" id="1797263.A2397_00945"/>
<protein>
    <submittedName>
        <fullName evidence="1">Uncharacterized protein</fullName>
    </submittedName>
</protein>